<proteinExistence type="predicted"/>
<keyword evidence="1" id="KW-0732">Signal</keyword>
<dbReference type="PROSITE" id="PS51257">
    <property type="entry name" value="PROKAR_LIPOPROTEIN"/>
    <property type="match status" value="1"/>
</dbReference>
<evidence type="ECO:0000256" key="1">
    <source>
        <dbReference type="SAM" id="SignalP"/>
    </source>
</evidence>
<evidence type="ECO:0000313" key="3">
    <source>
        <dbReference type="Proteomes" id="UP000271974"/>
    </source>
</evidence>
<accession>A0A433TRI7</accession>
<dbReference type="AlphaFoldDB" id="A0A433TRI7"/>
<organism evidence="2 3">
    <name type="scientific">Elysia chlorotica</name>
    <name type="common">Eastern emerald elysia</name>
    <name type="synonym">Sea slug</name>
    <dbReference type="NCBI Taxonomy" id="188477"/>
    <lineage>
        <taxon>Eukaryota</taxon>
        <taxon>Metazoa</taxon>
        <taxon>Spiralia</taxon>
        <taxon>Lophotrochozoa</taxon>
        <taxon>Mollusca</taxon>
        <taxon>Gastropoda</taxon>
        <taxon>Heterobranchia</taxon>
        <taxon>Euthyneura</taxon>
        <taxon>Panpulmonata</taxon>
        <taxon>Sacoglossa</taxon>
        <taxon>Placobranchoidea</taxon>
        <taxon>Plakobranchidae</taxon>
        <taxon>Elysia</taxon>
    </lineage>
</organism>
<gene>
    <name evidence="2" type="ORF">EGW08_008079</name>
</gene>
<dbReference type="Proteomes" id="UP000271974">
    <property type="component" value="Unassembled WGS sequence"/>
</dbReference>
<reference evidence="2 3" key="1">
    <citation type="submission" date="2019-01" db="EMBL/GenBank/DDBJ databases">
        <title>A draft genome assembly of the solar-powered sea slug Elysia chlorotica.</title>
        <authorList>
            <person name="Cai H."/>
            <person name="Li Q."/>
            <person name="Fang X."/>
            <person name="Li J."/>
            <person name="Curtis N.E."/>
            <person name="Altenburger A."/>
            <person name="Shibata T."/>
            <person name="Feng M."/>
            <person name="Maeda T."/>
            <person name="Schwartz J.A."/>
            <person name="Shigenobu S."/>
            <person name="Lundholm N."/>
            <person name="Nishiyama T."/>
            <person name="Yang H."/>
            <person name="Hasebe M."/>
            <person name="Li S."/>
            <person name="Pierce S.K."/>
            <person name="Wang J."/>
        </authorList>
    </citation>
    <scope>NUCLEOTIDE SEQUENCE [LARGE SCALE GENOMIC DNA]</scope>
    <source>
        <strain evidence="2">EC2010</strain>
        <tissue evidence="2">Whole organism of an adult</tissue>
    </source>
</reference>
<keyword evidence="3" id="KW-1185">Reference proteome</keyword>
<evidence type="ECO:0000313" key="2">
    <source>
        <dbReference type="EMBL" id="RUS84151.1"/>
    </source>
</evidence>
<comment type="caution">
    <text evidence="2">The sequence shown here is derived from an EMBL/GenBank/DDBJ whole genome shotgun (WGS) entry which is preliminary data.</text>
</comment>
<dbReference type="OrthoDB" id="10212836at2759"/>
<sequence length="115" mass="12716">MLRAVRFTILAFVALSLCVHSIAACIDDSDCGENECCQSLSTMPFISKRDVEVDLSDGVCQPYIQQGGDCITFTDYTGICGCAPSLTCTVPNRDKRRVSWDRQGTCETVDHLRRD</sequence>
<name>A0A433TRI7_ELYCH</name>
<dbReference type="EMBL" id="RQTK01000216">
    <property type="protein sequence ID" value="RUS84151.1"/>
    <property type="molecule type" value="Genomic_DNA"/>
</dbReference>
<feature type="signal peptide" evidence="1">
    <location>
        <begin position="1"/>
        <end position="24"/>
    </location>
</feature>
<feature type="chain" id="PRO_5019502213" description="Prokineticin domain-containing protein" evidence="1">
    <location>
        <begin position="25"/>
        <end position="115"/>
    </location>
</feature>
<dbReference type="Gene3D" id="2.10.80.10">
    <property type="entry name" value="Lipase, subunit A"/>
    <property type="match status" value="1"/>
</dbReference>
<evidence type="ECO:0008006" key="4">
    <source>
        <dbReference type="Google" id="ProtNLM"/>
    </source>
</evidence>
<protein>
    <recommendedName>
        <fullName evidence="4">Prokineticin domain-containing protein</fullName>
    </recommendedName>
</protein>